<evidence type="ECO:0000313" key="6">
    <source>
        <dbReference type="Proteomes" id="UP000199475"/>
    </source>
</evidence>
<name>A0A1G9IL27_9ACTN</name>
<accession>A0A1G9IL27</accession>
<dbReference type="Pfam" id="PF05481">
    <property type="entry name" value="Myco_19_kDa"/>
    <property type="match status" value="1"/>
</dbReference>
<protein>
    <recommendedName>
        <fullName evidence="7">Lipoprotein antigen</fullName>
    </recommendedName>
</protein>
<feature type="region of interest" description="Disordered" evidence="3">
    <location>
        <begin position="23"/>
        <end position="58"/>
    </location>
</feature>
<evidence type="ECO:0008006" key="7">
    <source>
        <dbReference type="Google" id="ProtNLM"/>
    </source>
</evidence>
<organism evidence="5 6">
    <name type="scientific">Tessaracoccus oleiagri</name>
    <dbReference type="NCBI Taxonomy" id="686624"/>
    <lineage>
        <taxon>Bacteria</taxon>
        <taxon>Bacillati</taxon>
        <taxon>Actinomycetota</taxon>
        <taxon>Actinomycetes</taxon>
        <taxon>Propionibacteriales</taxon>
        <taxon>Propionibacteriaceae</taxon>
        <taxon>Tessaracoccus</taxon>
    </lineage>
</organism>
<reference evidence="5 6" key="1">
    <citation type="submission" date="2016-10" db="EMBL/GenBank/DDBJ databases">
        <authorList>
            <person name="de Groot N.N."/>
        </authorList>
    </citation>
    <scope>NUCLEOTIDE SEQUENCE [LARGE SCALE GENOMIC DNA]</scope>
    <source>
        <strain evidence="5 6">CGMCC 1.9159</strain>
    </source>
</reference>
<keyword evidence="4" id="KW-0732">Signal</keyword>
<feature type="chain" id="PRO_5038544845" description="Lipoprotein antigen" evidence="4">
    <location>
        <begin position="19"/>
        <end position="174"/>
    </location>
</feature>
<evidence type="ECO:0000256" key="3">
    <source>
        <dbReference type="SAM" id="MobiDB-lite"/>
    </source>
</evidence>
<proteinExistence type="predicted"/>
<dbReference type="EMBL" id="FNGP01000001">
    <property type="protein sequence ID" value="SDL25867.1"/>
    <property type="molecule type" value="Genomic_DNA"/>
</dbReference>
<dbReference type="InterPro" id="IPR008691">
    <property type="entry name" value="LpqH"/>
</dbReference>
<keyword evidence="1" id="KW-1003">Cell membrane</keyword>
<feature type="signal peptide" evidence="4">
    <location>
        <begin position="1"/>
        <end position="18"/>
    </location>
</feature>
<keyword evidence="6" id="KW-1185">Reference proteome</keyword>
<evidence type="ECO:0000256" key="1">
    <source>
        <dbReference type="ARBA" id="ARBA00022475"/>
    </source>
</evidence>
<evidence type="ECO:0000256" key="4">
    <source>
        <dbReference type="SAM" id="SignalP"/>
    </source>
</evidence>
<gene>
    <name evidence="5" type="ORF">SAMN04488242_1003</name>
</gene>
<keyword evidence="2" id="KW-0472">Membrane</keyword>
<evidence type="ECO:0000313" key="5">
    <source>
        <dbReference type="EMBL" id="SDL25867.1"/>
    </source>
</evidence>
<sequence length="174" mass="17365">MARLRRAGWLALATAFVAGCTVSPTPSPSASDPVPTATFTPSAGAVSPSAADEPPGPIEVPTRDVMTGGTLSVMLGDESAQFAEVQCDVARGLSVVAPGPEGSGVTLLVEDGELRDLVVTMPSGRTALVGGFAGSAEFGGSEDNFRLTGRASAVAAPSGLVEEVPFTITGTCLS</sequence>
<evidence type="ECO:0000256" key="2">
    <source>
        <dbReference type="ARBA" id="ARBA00023136"/>
    </source>
</evidence>
<dbReference type="Proteomes" id="UP000199475">
    <property type="component" value="Unassembled WGS sequence"/>
</dbReference>
<dbReference type="PROSITE" id="PS51257">
    <property type="entry name" value="PROKAR_LIPOPROTEIN"/>
    <property type="match status" value="1"/>
</dbReference>
<dbReference type="AlphaFoldDB" id="A0A1G9IL27"/>
<dbReference type="GO" id="GO:0016020">
    <property type="term" value="C:membrane"/>
    <property type="evidence" value="ECO:0007669"/>
    <property type="project" value="InterPro"/>
</dbReference>